<sequence length="1069" mass="119587">MAAPHGDRRRNLNTGFTEFATPEDFPDAQVGSPKSHTLGFDDDALGSTSSTFHSSLEPSILSIFEDSSAEEAKIQIDEESEASLLSAFSEMLDSVIEDTLSPFDTLPDSKLFMGQRCQDSRVRLHCLDREAAPPVTRSFTPSHSKAEGLHSDRQLRPRLHRRTQRATVQRSDGEEEDLSETRRRPVRIFRIESDPEMCEDEQQDGFVTISLVDLVRHMHPYSLRVAVDKKESLRDVEELQEEDVFVDVVGDDDTEETPLGMPVACIPSDLGSEKIVPHPQSPAVSSAVHNSKVCQEDTLKMCSPNFGEQKEQEDDTAQRVLAKAGSSGRMKKKVRFAPDLASIHMYQVEDEANEGDVPDALSLADHTDDLKMADCDSQTSAVCGNSTEVAKKTPSQNANAKVKTLSLQEYRLLRQKKLPKEERKTDYRTKWPSVPETPKELPPIPCIPGYNSSQVNVQTPSSNAKTSTPGAVAKSRRNLHLPLKSLPKQNPLVRKPVQAVDPPNPVTVSLQPDAKILPPLSEEQKVKQQEIGKSQANRTNLHRPAAVLNSDIRKWPKSVTQEQPLMVSPEDSPGANVKHTKCSLTMSGTVKTNISAPSSPVTVIPVQVSQGSLPRVQIPVTNHSAEEKRQGSTGEIGIEATDVTSLLEQFETQGLTPPATPPHQIWKPLTPTLKAKQHEATKPSLSKTIQIIEPKPLPPSKIQSKPQPSSSIPAPSLFLAFIDHDYCGTQDFRLGRKRALSDVYMHNRSPKVSRNHMSHMPMNNRTCCEAQHLSGSVLLSPESSPCRLEARRTSECTEAEAARRSHCSCSPSPPARGRARRRHYRRRYHHSDSSSVSSSRSPSCSSSASSCSPPRKRYRSRNSESSSSSSSRSSSRSLSPSPIRGRRLCYRRSRSRSFSHSRSRSRSHSPQPDWRQKWSSWKRQREYYHLCRGEDAHRVAKQKAIEERRVVYVGRIRGTMTKDELRERFALFGKIEDCTVHIRSHGDNYGFVTYFNKDDAFAAIEKGTKLRQPDELPFDICFGGRRQFCQSDYMDLDSNRDMDPAPRRSKDNTLDFDTLLKQAQRGLKT</sequence>
<evidence type="ECO:0008006" key="14">
    <source>
        <dbReference type="Google" id="ProtNLM"/>
    </source>
</evidence>
<evidence type="ECO:0000259" key="10">
    <source>
        <dbReference type="PROSITE" id="PS50006"/>
    </source>
</evidence>
<name>A0A5N5MVD7_PANHP</name>
<evidence type="ECO:0000256" key="4">
    <source>
        <dbReference type="ARBA" id="ARBA00023015"/>
    </source>
</evidence>
<feature type="region of interest" description="Disordered" evidence="9">
    <location>
        <begin position="417"/>
        <end position="443"/>
    </location>
</feature>
<dbReference type="EMBL" id="VFJC01000012">
    <property type="protein sequence ID" value="KAB5558937.1"/>
    <property type="molecule type" value="Genomic_DNA"/>
</dbReference>
<evidence type="ECO:0000256" key="8">
    <source>
        <dbReference type="PROSITE-ProRule" id="PRU00176"/>
    </source>
</evidence>
<evidence type="ECO:0000256" key="1">
    <source>
        <dbReference type="ARBA" id="ARBA00004123"/>
    </source>
</evidence>
<feature type="compositionally biased region" description="Basic and acidic residues" evidence="9">
    <location>
        <begin position="1"/>
        <end position="10"/>
    </location>
</feature>
<dbReference type="InterPro" id="IPR000253">
    <property type="entry name" value="FHA_dom"/>
</dbReference>
<protein>
    <recommendedName>
        <fullName evidence="14">RRM domain-containing protein</fullName>
    </recommendedName>
</protein>
<keyword evidence="3 8" id="KW-0694">RNA-binding</keyword>
<keyword evidence="7" id="KW-0539">Nucleus</keyword>
<keyword evidence="6" id="KW-0804">Transcription</keyword>
<dbReference type="InterPro" id="IPR035979">
    <property type="entry name" value="RBD_domain_sf"/>
</dbReference>
<dbReference type="GO" id="GO:0005634">
    <property type="term" value="C:nucleus"/>
    <property type="evidence" value="ECO:0007669"/>
    <property type="project" value="UniProtKB-SubCell"/>
</dbReference>
<dbReference type="Gene3D" id="3.30.70.330">
    <property type="match status" value="1"/>
</dbReference>
<comment type="caution">
    <text evidence="12">The sequence shown here is derived from an EMBL/GenBank/DDBJ whole genome shotgun (WGS) entry which is preliminary data.</text>
</comment>
<keyword evidence="5" id="KW-0010">Activator</keyword>
<organism evidence="12 13">
    <name type="scientific">Pangasianodon hypophthalmus</name>
    <name type="common">Striped catfish</name>
    <name type="synonym">Helicophagus hypophthalmus</name>
    <dbReference type="NCBI Taxonomy" id="310915"/>
    <lineage>
        <taxon>Eukaryota</taxon>
        <taxon>Metazoa</taxon>
        <taxon>Chordata</taxon>
        <taxon>Craniata</taxon>
        <taxon>Vertebrata</taxon>
        <taxon>Euteleostomi</taxon>
        <taxon>Actinopterygii</taxon>
        <taxon>Neopterygii</taxon>
        <taxon>Teleostei</taxon>
        <taxon>Ostariophysi</taxon>
        <taxon>Siluriformes</taxon>
        <taxon>Pangasiidae</taxon>
        <taxon>Pangasianodon</taxon>
    </lineage>
</organism>
<feature type="region of interest" description="Disordered" evidence="9">
    <location>
        <begin position="1"/>
        <end position="43"/>
    </location>
</feature>
<dbReference type="GO" id="GO:0003723">
    <property type="term" value="F:RNA binding"/>
    <property type="evidence" value="ECO:0007669"/>
    <property type="project" value="UniProtKB-UniRule"/>
</dbReference>
<dbReference type="PROSITE" id="PS50006">
    <property type="entry name" value="FHA_DOMAIN"/>
    <property type="match status" value="1"/>
</dbReference>
<accession>A0A5N5MVD7</accession>
<evidence type="ECO:0000259" key="11">
    <source>
        <dbReference type="PROSITE" id="PS50102"/>
    </source>
</evidence>
<feature type="compositionally biased region" description="Low complexity" evidence="9">
    <location>
        <begin position="833"/>
        <end position="853"/>
    </location>
</feature>
<evidence type="ECO:0000313" key="12">
    <source>
        <dbReference type="EMBL" id="KAB5558937.1"/>
    </source>
</evidence>
<keyword evidence="13" id="KW-1185">Reference proteome</keyword>
<dbReference type="InterPro" id="IPR034605">
    <property type="entry name" value="PGC-1"/>
</dbReference>
<evidence type="ECO:0000256" key="3">
    <source>
        <dbReference type="ARBA" id="ARBA00022884"/>
    </source>
</evidence>
<dbReference type="PANTHER" id="PTHR15528">
    <property type="entry name" value="PEROXISOME PROLIFERATOR ACTIVATED RECEPTOR GAMMA COACTIVATOR 1 PGC-1 -RELATED"/>
    <property type="match status" value="1"/>
</dbReference>
<dbReference type="InterPro" id="IPR000504">
    <property type="entry name" value="RRM_dom"/>
</dbReference>
<dbReference type="SMART" id="SM00360">
    <property type="entry name" value="RRM"/>
    <property type="match status" value="1"/>
</dbReference>
<dbReference type="GO" id="GO:0045944">
    <property type="term" value="P:positive regulation of transcription by RNA polymerase II"/>
    <property type="evidence" value="ECO:0007669"/>
    <property type="project" value="TreeGrafter"/>
</dbReference>
<feature type="compositionally biased region" description="Basic and acidic residues" evidence="9">
    <location>
        <begin position="144"/>
        <end position="155"/>
    </location>
</feature>
<dbReference type="SUPFAM" id="SSF54928">
    <property type="entry name" value="RNA-binding domain, RBD"/>
    <property type="match status" value="1"/>
</dbReference>
<proteinExistence type="predicted"/>
<evidence type="ECO:0000256" key="7">
    <source>
        <dbReference type="ARBA" id="ARBA00023242"/>
    </source>
</evidence>
<evidence type="ECO:0000256" key="9">
    <source>
        <dbReference type="SAM" id="MobiDB-lite"/>
    </source>
</evidence>
<evidence type="ECO:0000256" key="5">
    <source>
        <dbReference type="ARBA" id="ARBA00023159"/>
    </source>
</evidence>
<keyword evidence="4" id="KW-0805">Transcription regulation</keyword>
<feature type="region of interest" description="Disordered" evidence="9">
    <location>
        <begin position="134"/>
        <end position="181"/>
    </location>
</feature>
<dbReference type="GO" id="GO:0003712">
    <property type="term" value="F:transcription coregulator activity"/>
    <property type="evidence" value="ECO:0007669"/>
    <property type="project" value="InterPro"/>
</dbReference>
<feature type="compositionally biased region" description="Basic and acidic residues" evidence="9">
    <location>
        <begin position="418"/>
        <end position="429"/>
    </location>
</feature>
<dbReference type="InterPro" id="IPR012677">
    <property type="entry name" value="Nucleotide-bd_a/b_plait_sf"/>
</dbReference>
<feature type="compositionally biased region" description="Basic residues" evidence="9">
    <location>
        <begin position="817"/>
        <end position="829"/>
    </location>
</feature>
<feature type="domain" description="RRM" evidence="11">
    <location>
        <begin position="949"/>
        <end position="1026"/>
    </location>
</feature>
<evidence type="ECO:0000256" key="2">
    <source>
        <dbReference type="ARBA" id="ARBA00022553"/>
    </source>
</evidence>
<reference evidence="12 13" key="1">
    <citation type="submission" date="2019-06" db="EMBL/GenBank/DDBJ databases">
        <title>A chromosome-scale genome assembly of the striped catfish, Pangasianodon hypophthalmus.</title>
        <authorList>
            <person name="Wen M."/>
            <person name="Zahm M."/>
            <person name="Roques C."/>
            <person name="Cabau C."/>
            <person name="Klopp C."/>
            <person name="Donnadieu C."/>
            <person name="Jouanno E."/>
            <person name="Avarre J.-C."/>
            <person name="Campet M."/>
            <person name="Ha T.T.T."/>
            <person name="Dugue R."/>
            <person name="Lampietro C."/>
            <person name="Louis A."/>
            <person name="Herpin A."/>
            <person name="Echchiki A."/>
            <person name="Berthelot C."/>
            <person name="Parey E."/>
            <person name="Roest-Crollius H."/>
            <person name="Braasch I."/>
            <person name="Postlethwait J."/>
            <person name="Bobe J."/>
            <person name="Montfort J."/>
            <person name="Bouchez O."/>
            <person name="Begum T."/>
            <person name="Schartl M."/>
            <person name="Guiguen Y."/>
        </authorList>
    </citation>
    <scope>NUCLEOTIDE SEQUENCE [LARGE SCALE GENOMIC DNA]</scope>
    <source>
        <strain evidence="12 13">Indonesia</strain>
        <tissue evidence="12">Blood</tissue>
    </source>
</reference>
<evidence type="ECO:0000313" key="13">
    <source>
        <dbReference type="Proteomes" id="UP000327468"/>
    </source>
</evidence>
<gene>
    <name evidence="12" type="ORF">PHYPO_G00022950</name>
</gene>
<dbReference type="Proteomes" id="UP000327468">
    <property type="component" value="Chromosome 11"/>
</dbReference>
<dbReference type="AlphaFoldDB" id="A0A5N5MVD7"/>
<keyword evidence="2" id="KW-0597">Phosphoprotein</keyword>
<dbReference type="PROSITE" id="PS50102">
    <property type="entry name" value="RRM"/>
    <property type="match status" value="1"/>
</dbReference>
<evidence type="ECO:0000256" key="6">
    <source>
        <dbReference type="ARBA" id="ARBA00023163"/>
    </source>
</evidence>
<feature type="compositionally biased region" description="Basic residues" evidence="9">
    <location>
        <begin position="884"/>
        <end position="907"/>
    </location>
</feature>
<feature type="compositionally biased region" description="Low complexity" evidence="9">
    <location>
        <begin position="863"/>
        <end position="883"/>
    </location>
</feature>
<feature type="domain" description="FHA" evidence="10">
    <location>
        <begin position="732"/>
        <end position="756"/>
    </location>
</feature>
<dbReference type="Pfam" id="PF00076">
    <property type="entry name" value="RRM_1"/>
    <property type="match status" value="1"/>
</dbReference>
<feature type="region of interest" description="Disordered" evidence="9">
    <location>
        <begin position="805"/>
        <end position="915"/>
    </location>
</feature>
<dbReference type="PANTHER" id="PTHR15528:SF5">
    <property type="entry name" value="PEROXISOME PROLIFERATOR-ACTIVATED RECEPTOR GAMMA COACTIVATOR-RELATED PROTEIN 1"/>
    <property type="match status" value="1"/>
</dbReference>
<comment type="subcellular location">
    <subcellularLocation>
        <location evidence="1">Nucleus</location>
    </subcellularLocation>
</comment>